<dbReference type="Gene3D" id="3.40.50.1820">
    <property type="entry name" value="alpha/beta hydrolase"/>
    <property type="match status" value="1"/>
</dbReference>
<evidence type="ECO:0000313" key="3">
    <source>
        <dbReference type="Proteomes" id="UP000515275"/>
    </source>
</evidence>
<accession>A0A7G7YMR9</accession>
<protein>
    <submittedName>
        <fullName evidence="2">Alpha/beta fold hydrolase</fullName>
    </submittedName>
</protein>
<dbReference type="AlphaFoldDB" id="A0A7G7YMR9"/>
<evidence type="ECO:0000259" key="1">
    <source>
        <dbReference type="Pfam" id="PF12697"/>
    </source>
</evidence>
<dbReference type="InterPro" id="IPR029058">
    <property type="entry name" value="AB_hydrolase_fold"/>
</dbReference>
<reference evidence="2 3" key="1">
    <citation type="submission" date="2019-12" db="EMBL/GenBank/DDBJ databases">
        <title>Corynebacterium sp. nov., isolated from feces of the Anser Albifrons in China.</title>
        <authorList>
            <person name="Liu Q."/>
        </authorList>
    </citation>
    <scope>NUCLEOTIDE SEQUENCE [LARGE SCALE GENOMIC DNA]</scope>
    <source>
        <strain evidence="2 3">23H37-10</strain>
    </source>
</reference>
<dbReference type="EMBL" id="CP046883">
    <property type="protein sequence ID" value="QNH95789.1"/>
    <property type="molecule type" value="Genomic_DNA"/>
</dbReference>
<proteinExistence type="predicted"/>
<keyword evidence="2" id="KW-0378">Hydrolase</keyword>
<evidence type="ECO:0000313" key="2">
    <source>
        <dbReference type="EMBL" id="QNH95789.1"/>
    </source>
</evidence>
<feature type="domain" description="AB hydrolase-1" evidence="1">
    <location>
        <begin position="92"/>
        <end position="350"/>
    </location>
</feature>
<sequence length="365" mass="40059">MSAKSSRLVGVITLSARRTKNRLRKCVPDLPNLRDVHETHYVTVPGTPTGAEVEAVGEKDKPKDPNRPDVKIAVREIVSENYDSSAAETLNIIFAHGFTLSSQSWFFQAERLRHMDNLRMFFPDLRGHGDSSAPPESLGVDETAGDIVEIIKQCAPEGPIMLVGHSMGVMTVLGSLRYMDNATRDRVKGIALINGAIDTFASAGITRILRSPVVRGLRGVGKRFPRRAEKLKNSIEWALEPFIASFVYHGALEEGASARFDIVEFHAEEIGRTTMTTVLGYLDDLTVHDETPAAPFLQGIPGVVMVGACDDVTPAEQTREIAKVWHDAVKREFPESGHMLPVECPEAVNAELVKLVRVIRGDGTQ</sequence>
<dbReference type="KEGG" id="cans:GP473_03065"/>
<dbReference type="Pfam" id="PF12697">
    <property type="entry name" value="Abhydrolase_6"/>
    <property type="match status" value="1"/>
</dbReference>
<dbReference type="PANTHER" id="PTHR43194">
    <property type="entry name" value="HYDROLASE ALPHA/BETA FOLD FAMILY"/>
    <property type="match status" value="1"/>
</dbReference>
<dbReference type="InterPro" id="IPR000073">
    <property type="entry name" value="AB_hydrolase_1"/>
</dbReference>
<keyword evidence="3" id="KW-1185">Reference proteome</keyword>
<dbReference type="PANTHER" id="PTHR43194:SF5">
    <property type="entry name" value="PIMELOYL-[ACYL-CARRIER PROTEIN] METHYL ESTER ESTERASE"/>
    <property type="match status" value="1"/>
</dbReference>
<dbReference type="GO" id="GO:0016787">
    <property type="term" value="F:hydrolase activity"/>
    <property type="evidence" value="ECO:0007669"/>
    <property type="project" value="UniProtKB-KW"/>
</dbReference>
<organism evidence="2 3">
    <name type="scientific">Corynebacterium anserum</name>
    <dbReference type="NCBI Taxonomy" id="2684406"/>
    <lineage>
        <taxon>Bacteria</taxon>
        <taxon>Bacillati</taxon>
        <taxon>Actinomycetota</taxon>
        <taxon>Actinomycetes</taxon>
        <taxon>Mycobacteriales</taxon>
        <taxon>Corynebacteriaceae</taxon>
        <taxon>Corynebacterium</taxon>
    </lineage>
</organism>
<name>A0A7G7YMR9_9CORY</name>
<dbReference type="RefSeq" id="WP_186277124.1">
    <property type="nucleotide sequence ID" value="NZ_CP046883.1"/>
</dbReference>
<dbReference type="SUPFAM" id="SSF53474">
    <property type="entry name" value="alpha/beta-Hydrolases"/>
    <property type="match status" value="1"/>
</dbReference>
<dbReference type="InterPro" id="IPR050228">
    <property type="entry name" value="Carboxylesterase_BioH"/>
</dbReference>
<dbReference type="Proteomes" id="UP000515275">
    <property type="component" value="Chromosome"/>
</dbReference>
<gene>
    <name evidence="2" type="ORF">GP473_03065</name>
</gene>